<evidence type="ECO:0000256" key="7">
    <source>
        <dbReference type="SAM" id="MobiDB-lite"/>
    </source>
</evidence>
<dbReference type="GO" id="GO:0005484">
    <property type="term" value="F:SNAP receptor activity"/>
    <property type="evidence" value="ECO:0007669"/>
    <property type="project" value="InterPro"/>
</dbReference>
<comment type="similarity">
    <text evidence="2">Belongs to the SNAP-25 family.</text>
</comment>
<feature type="coiled-coil region" evidence="6">
    <location>
        <begin position="229"/>
        <end position="256"/>
    </location>
</feature>
<keyword evidence="5" id="KW-0472">Membrane</keyword>
<evidence type="ECO:0000313" key="9">
    <source>
        <dbReference type="EMBL" id="WOK94435.1"/>
    </source>
</evidence>
<evidence type="ECO:0000256" key="6">
    <source>
        <dbReference type="SAM" id="Coils"/>
    </source>
</evidence>
<dbReference type="Proteomes" id="UP001327560">
    <property type="component" value="Chromosome 1"/>
</dbReference>
<reference evidence="9 10" key="1">
    <citation type="submission" date="2023-10" db="EMBL/GenBank/DDBJ databases">
        <title>Chromosome-scale genome assembly provides insights into flower coloration mechanisms of Canna indica.</title>
        <authorList>
            <person name="Li C."/>
        </authorList>
    </citation>
    <scope>NUCLEOTIDE SEQUENCE [LARGE SCALE GENOMIC DNA]</scope>
    <source>
        <tissue evidence="9">Flower</tissue>
    </source>
</reference>
<proteinExistence type="inferred from homology"/>
<dbReference type="GO" id="GO:0005886">
    <property type="term" value="C:plasma membrane"/>
    <property type="evidence" value="ECO:0007669"/>
    <property type="project" value="TreeGrafter"/>
</dbReference>
<feature type="domain" description="T-SNARE coiled-coil homology" evidence="8">
    <location>
        <begin position="198"/>
        <end position="260"/>
    </location>
</feature>
<dbReference type="PANTHER" id="PTHR19305">
    <property type="entry name" value="SYNAPTOSOMAL ASSOCIATED PROTEIN"/>
    <property type="match status" value="1"/>
</dbReference>
<keyword evidence="3" id="KW-0813">Transport</keyword>
<dbReference type="SMART" id="SM00397">
    <property type="entry name" value="t_SNARE"/>
    <property type="match status" value="2"/>
</dbReference>
<dbReference type="AlphaFoldDB" id="A0AAQ3Q2T2"/>
<protein>
    <recommendedName>
        <fullName evidence="8">t-SNARE coiled-coil homology domain-containing protein</fullName>
    </recommendedName>
</protein>
<dbReference type="PROSITE" id="PS50192">
    <property type="entry name" value="T_SNARE"/>
    <property type="match status" value="1"/>
</dbReference>
<dbReference type="CDD" id="cd15861">
    <property type="entry name" value="SNARE_SNAP25N_23N_29N_SEC9N"/>
    <property type="match status" value="1"/>
</dbReference>
<evidence type="ECO:0000313" key="10">
    <source>
        <dbReference type="Proteomes" id="UP001327560"/>
    </source>
</evidence>
<evidence type="ECO:0000256" key="1">
    <source>
        <dbReference type="ARBA" id="ARBA00004370"/>
    </source>
</evidence>
<name>A0AAQ3Q2T2_9LILI</name>
<dbReference type="SUPFAM" id="SSF58038">
    <property type="entry name" value="SNARE fusion complex"/>
    <property type="match status" value="2"/>
</dbReference>
<dbReference type="GO" id="GO:0015031">
    <property type="term" value="P:protein transport"/>
    <property type="evidence" value="ECO:0007669"/>
    <property type="project" value="UniProtKB-KW"/>
</dbReference>
<comment type="subcellular location">
    <subcellularLocation>
        <location evidence="1">Membrane</location>
    </subcellularLocation>
</comment>
<evidence type="ECO:0000256" key="4">
    <source>
        <dbReference type="ARBA" id="ARBA00022927"/>
    </source>
</evidence>
<keyword evidence="10" id="KW-1185">Reference proteome</keyword>
<dbReference type="InterPro" id="IPR044766">
    <property type="entry name" value="NPSN/SNAP25-like_N_SNARE"/>
</dbReference>
<evidence type="ECO:0000256" key="2">
    <source>
        <dbReference type="ARBA" id="ARBA00009480"/>
    </source>
</evidence>
<dbReference type="FunFam" id="1.20.5.110:FF:000031">
    <property type="entry name" value="SNAP25 homologous protein SNAP33"/>
    <property type="match status" value="1"/>
</dbReference>
<dbReference type="GO" id="GO:0031201">
    <property type="term" value="C:SNARE complex"/>
    <property type="evidence" value="ECO:0007669"/>
    <property type="project" value="InterPro"/>
</dbReference>
<dbReference type="PANTHER" id="PTHR19305:SF34">
    <property type="entry name" value="OS02G0529500 PROTEIN"/>
    <property type="match status" value="1"/>
</dbReference>
<feature type="region of interest" description="Disordered" evidence="7">
    <location>
        <begin position="1"/>
        <end position="60"/>
    </location>
</feature>
<gene>
    <name evidence="9" type="ORF">Cni_G03137</name>
</gene>
<dbReference type="FunFam" id="1.20.5.110:FF:000040">
    <property type="entry name" value="SNAP25 homologous protein SNAP33"/>
    <property type="match status" value="1"/>
</dbReference>
<feature type="compositionally biased region" description="Low complexity" evidence="7">
    <location>
        <begin position="25"/>
        <end position="45"/>
    </location>
</feature>
<keyword evidence="4" id="KW-0653">Protein transport</keyword>
<accession>A0AAQ3Q2T2</accession>
<dbReference type="GO" id="GO:0016192">
    <property type="term" value="P:vesicle-mediated transport"/>
    <property type="evidence" value="ECO:0007669"/>
    <property type="project" value="UniProtKB-ARBA"/>
</dbReference>
<dbReference type="CDD" id="cd15841">
    <property type="entry name" value="SNARE_Qc"/>
    <property type="match status" value="1"/>
</dbReference>
<dbReference type="Gene3D" id="1.20.5.110">
    <property type="match status" value="2"/>
</dbReference>
<dbReference type="InterPro" id="IPR000727">
    <property type="entry name" value="T_SNARE_dom"/>
</dbReference>
<evidence type="ECO:0000256" key="5">
    <source>
        <dbReference type="ARBA" id="ARBA00023136"/>
    </source>
</evidence>
<sequence>MPVSRVSKPDFFDSDSDSDLKSKPGKSSSGAGTSSSYRPASAAARNKYKNDFRDEGGFENQSVQELEDYAAYKAEETTHKVNDCLKIAEVIREDASNTLVMLHQQGEQITRTHETAVAIDKDLSRGETLLGSLGGFFSRPWRPKKTKEIKGPAITTDNSAKKANNKEQREKLGLSSNNNGQSNQRQCSEPTSAMDKVQIEKEKQEDGLSDLSDVLGQLKGMAVDMGTEIGRQNKALDALHDDVDELNSRVKGANQRAKKLLG</sequence>
<evidence type="ECO:0000259" key="8">
    <source>
        <dbReference type="PROSITE" id="PS50192"/>
    </source>
</evidence>
<evidence type="ECO:0000256" key="3">
    <source>
        <dbReference type="ARBA" id="ARBA00022448"/>
    </source>
</evidence>
<organism evidence="9 10">
    <name type="scientific">Canna indica</name>
    <name type="common">Indian-shot</name>
    <dbReference type="NCBI Taxonomy" id="4628"/>
    <lineage>
        <taxon>Eukaryota</taxon>
        <taxon>Viridiplantae</taxon>
        <taxon>Streptophyta</taxon>
        <taxon>Embryophyta</taxon>
        <taxon>Tracheophyta</taxon>
        <taxon>Spermatophyta</taxon>
        <taxon>Magnoliopsida</taxon>
        <taxon>Liliopsida</taxon>
        <taxon>Zingiberales</taxon>
        <taxon>Cannaceae</taxon>
        <taxon>Canna</taxon>
    </lineage>
</organism>
<dbReference type="EMBL" id="CP136890">
    <property type="protein sequence ID" value="WOK94435.1"/>
    <property type="molecule type" value="Genomic_DNA"/>
</dbReference>
<feature type="compositionally biased region" description="Low complexity" evidence="7">
    <location>
        <begin position="173"/>
        <end position="184"/>
    </location>
</feature>
<feature type="region of interest" description="Disordered" evidence="7">
    <location>
        <begin position="141"/>
        <end position="196"/>
    </location>
</feature>
<keyword evidence="6" id="KW-0175">Coiled coil</keyword>